<dbReference type="EMBL" id="MAAO01000004">
    <property type="protein sequence ID" value="OUR98525.1"/>
    <property type="molecule type" value="Genomic_DNA"/>
</dbReference>
<dbReference type="FunFam" id="3.30.420.10:FF:000045">
    <property type="entry name" value="3'-5' exonuclease DinG"/>
    <property type="match status" value="1"/>
</dbReference>
<evidence type="ECO:0000256" key="1">
    <source>
        <dbReference type="ARBA" id="ARBA00022722"/>
    </source>
</evidence>
<dbReference type="Pfam" id="PF00929">
    <property type="entry name" value="RNase_T"/>
    <property type="match status" value="1"/>
</dbReference>
<accession>A0A1Y5FGT7</accession>
<dbReference type="GO" id="GO:0008408">
    <property type="term" value="F:3'-5' exonuclease activity"/>
    <property type="evidence" value="ECO:0007669"/>
    <property type="project" value="TreeGrafter"/>
</dbReference>
<keyword evidence="3" id="KW-0269">Exonuclease</keyword>
<dbReference type="NCBIfam" id="TIGR00573">
    <property type="entry name" value="dnaq"/>
    <property type="match status" value="1"/>
</dbReference>
<keyword evidence="1" id="KW-0540">Nuclease</keyword>
<evidence type="ECO:0000256" key="4">
    <source>
        <dbReference type="ARBA" id="ARBA00025483"/>
    </source>
</evidence>
<name>A0A1Y5FGT7_9BACT</name>
<dbReference type="SMART" id="SM00479">
    <property type="entry name" value="EXOIII"/>
    <property type="match status" value="1"/>
</dbReference>
<sequence>MSFFNEEEREIILRSFPNGIIAVDLETTGLSPLIDKVIEIGAIKITPFGEEIFNELIDPQITIPQFTIDIHGITDDMVQGKPTLDKVLPDFVKFMGSLPMVAHNAKFDLGFIVFGMHQGKLPLNESHIYCSCKFSRFAFRGRMPNFKLGTLTKELEIPLENHHRAFDDAIACLKVFTRSLEVFKKPDRKTLAEAYLFKIKDFSKQDDFSISSKLKPLIDKMKEQDLVEIKYRGGSLKNQFRPIKPVSFLPMPQGNMLYAHCLVSNMFKSFSLKKIVEIREIEEIEKKELIERMNEKRK</sequence>
<evidence type="ECO:0000313" key="7">
    <source>
        <dbReference type="EMBL" id="OUR98525.1"/>
    </source>
</evidence>
<dbReference type="InterPro" id="IPR006054">
    <property type="entry name" value="DnaQ"/>
</dbReference>
<reference evidence="8" key="1">
    <citation type="journal article" date="2017" name="Proc. Natl. Acad. Sci. U.S.A.">
        <title>Simulation of Deepwater Horizon oil plume reveals substrate specialization within a complex community of hydrocarbon-degraders.</title>
        <authorList>
            <person name="Hu P."/>
            <person name="Dubinsky E.A."/>
            <person name="Probst A.J."/>
            <person name="Wang J."/>
            <person name="Sieber C.M.K."/>
            <person name="Tom L.M."/>
            <person name="Gardinali P."/>
            <person name="Banfield J.F."/>
            <person name="Atlas R.M."/>
            <person name="Andersen G.L."/>
        </authorList>
    </citation>
    <scope>NUCLEOTIDE SEQUENCE [LARGE SCALE GENOMIC DNA]</scope>
</reference>
<comment type="function">
    <text evidence="4">DNA polymerase III is a complex, multichain enzyme responsible for most of the replicative synthesis in bacteria. The epsilon subunit contain the editing function and is a proofreading 3'-5' exonuclease.</text>
</comment>
<dbReference type="InterPro" id="IPR013520">
    <property type="entry name" value="Ribonucl_H"/>
</dbReference>
<dbReference type="InterPro" id="IPR012337">
    <property type="entry name" value="RNaseH-like_sf"/>
</dbReference>
<dbReference type="PANTHER" id="PTHR30231:SF4">
    <property type="entry name" value="PROTEIN NEN2"/>
    <property type="match status" value="1"/>
</dbReference>
<dbReference type="GO" id="GO:0005829">
    <property type="term" value="C:cytosol"/>
    <property type="evidence" value="ECO:0007669"/>
    <property type="project" value="TreeGrafter"/>
</dbReference>
<evidence type="ECO:0000256" key="5">
    <source>
        <dbReference type="ARBA" id="ARBA00026073"/>
    </source>
</evidence>
<proteinExistence type="predicted"/>
<dbReference type="Proteomes" id="UP000196531">
    <property type="component" value="Unassembled WGS sequence"/>
</dbReference>
<dbReference type="SUPFAM" id="SSF53098">
    <property type="entry name" value="Ribonuclease H-like"/>
    <property type="match status" value="1"/>
</dbReference>
<evidence type="ECO:0000313" key="8">
    <source>
        <dbReference type="Proteomes" id="UP000196531"/>
    </source>
</evidence>
<comment type="caution">
    <text evidence="7">The sequence shown here is derived from an EMBL/GenBank/DDBJ whole genome shotgun (WGS) entry which is preliminary data.</text>
</comment>
<evidence type="ECO:0000256" key="2">
    <source>
        <dbReference type="ARBA" id="ARBA00022801"/>
    </source>
</evidence>
<keyword evidence="2" id="KW-0378">Hydrolase</keyword>
<evidence type="ECO:0000259" key="6">
    <source>
        <dbReference type="SMART" id="SM00479"/>
    </source>
</evidence>
<dbReference type="AlphaFoldDB" id="A0A1Y5FGT7"/>
<dbReference type="CDD" id="cd06127">
    <property type="entry name" value="DEDDh"/>
    <property type="match status" value="1"/>
</dbReference>
<dbReference type="GO" id="GO:0003677">
    <property type="term" value="F:DNA binding"/>
    <property type="evidence" value="ECO:0007669"/>
    <property type="project" value="InterPro"/>
</dbReference>
<dbReference type="InterPro" id="IPR036397">
    <property type="entry name" value="RNaseH_sf"/>
</dbReference>
<dbReference type="GO" id="GO:0006260">
    <property type="term" value="P:DNA replication"/>
    <property type="evidence" value="ECO:0007669"/>
    <property type="project" value="InterPro"/>
</dbReference>
<evidence type="ECO:0000256" key="3">
    <source>
        <dbReference type="ARBA" id="ARBA00022839"/>
    </source>
</evidence>
<comment type="subunit">
    <text evidence="5">DNA polymerase III contains a core (composed of alpha, epsilon and theta chains) that associates with a tau subunit. This core dimerizes to form the POLIII' complex. PolIII' associates with the gamma complex (composed of gamma, delta, delta', psi and chi chains) and with the beta chain to form the complete DNA polymerase III complex.</text>
</comment>
<dbReference type="PANTHER" id="PTHR30231">
    <property type="entry name" value="DNA POLYMERASE III SUBUNIT EPSILON"/>
    <property type="match status" value="1"/>
</dbReference>
<feature type="domain" description="Exonuclease" evidence="6">
    <location>
        <begin position="19"/>
        <end position="185"/>
    </location>
</feature>
<organism evidence="7 8">
    <name type="scientific">Halobacteriovorax marinus</name>
    <dbReference type="NCBI Taxonomy" id="97084"/>
    <lineage>
        <taxon>Bacteria</taxon>
        <taxon>Pseudomonadati</taxon>
        <taxon>Bdellovibrionota</taxon>
        <taxon>Bacteriovoracia</taxon>
        <taxon>Bacteriovoracales</taxon>
        <taxon>Halobacteriovoraceae</taxon>
        <taxon>Halobacteriovorax</taxon>
    </lineage>
</organism>
<gene>
    <name evidence="7" type="ORF">A9Q84_03690</name>
</gene>
<dbReference type="PROSITE" id="PS52050">
    <property type="entry name" value="WYL"/>
    <property type="match status" value="1"/>
</dbReference>
<dbReference type="Gene3D" id="3.30.420.10">
    <property type="entry name" value="Ribonuclease H-like superfamily/Ribonuclease H"/>
    <property type="match status" value="1"/>
</dbReference>
<dbReference type="GO" id="GO:0003887">
    <property type="term" value="F:DNA-directed DNA polymerase activity"/>
    <property type="evidence" value="ECO:0007669"/>
    <property type="project" value="InterPro"/>
</dbReference>
<protein>
    <recommendedName>
        <fullName evidence="6">Exonuclease domain-containing protein</fullName>
    </recommendedName>
</protein>